<keyword evidence="1" id="KW-0732">Signal</keyword>
<dbReference type="OrthoDB" id="675324at2"/>
<protein>
    <submittedName>
        <fullName evidence="2">Uncharacterized protein</fullName>
    </submittedName>
</protein>
<dbReference type="AlphaFoldDB" id="A0A2S7WNZ2"/>
<dbReference type="RefSeq" id="WP_105015593.1">
    <property type="nucleotide sequence ID" value="NZ_MSCN01000001.1"/>
</dbReference>
<accession>A0A2S7WNZ2</accession>
<gene>
    <name evidence="2" type="ORF">BTO18_07295</name>
</gene>
<feature type="signal peptide" evidence="1">
    <location>
        <begin position="1"/>
        <end position="19"/>
    </location>
</feature>
<comment type="caution">
    <text evidence="2">The sequence shown here is derived from an EMBL/GenBank/DDBJ whole genome shotgun (WGS) entry which is preliminary data.</text>
</comment>
<name>A0A2S7WNZ2_9FLAO</name>
<evidence type="ECO:0000313" key="2">
    <source>
        <dbReference type="EMBL" id="PQJ78991.1"/>
    </source>
</evidence>
<evidence type="ECO:0000313" key="3">
    <source>
        <dbReference type="Proteomes" id="UP000238882"/>
    </source>
</evidence>
<sequence length="210" mass="24153">MLKSLFFLLIICCSKPLHAQNIRVETFIGTEAPVLDVFWLKRVAKNSQFLFLSRNTYSIPEYKEGTDQFSTLNILAYQIKKTGFGFAVAATARTNSSFQARSGIQFLKVKPNEWLLYTIISSKLGEQADVRWLTIFQFTPKINENWQLFTRAEWVSSVGFTDAHRFSSGMVRIGLQRSKWQFGLGSDFLWLGKDFKGTDTNYGIFLTHLF</sequence>
<dbReference type="EMBL" id="MSCN01000001">
    <property type="protein sequence ID" value="PQJ78991.1"/>
    <property type="molecule type" value="Genomic_DNA"/>
</dbReference>
<feature type="chain" id="PRO_5015398270" evidence="1">
    <location>
        <begin position="20"/>
        <end position="210"/>
    </location>
</feature>
<keyword evidence="3" id="KW-1185">Reference proteome</keyword>
<evidence type="ECO:0000256" key="1">
    <source>
        <dbReference type="SAM" id="SignalP"/>
    </source>
</evidence>
<dbReference type="Proteomes" id="UP000238882">
    <property type="component" value="Unassembled WGS sequence"/>
</dbReference>
<reference evidence="2 3" key="1">
    <citation type="submission" date="2016-12" db="EMBL/GenBank/DDBJ databases">
        <title>Trade-off between light-utilization and light-protection in marine flavobacteria.</title>
        <authorList>
            <person name="Kumagai Y."/>
            <person name="Yoshizawa S."/>
            <person name="Kogure K."/>
            <person name="Iwasaki W."/>
        </authorList>
    </citation>
    <scope>NUCLEOTIDE SEQUENCE [LARGE SCALE GENOMIC DNA]</scope>
    <source>
        <strain evidence="2 3">NBRC 108759</strain>
    </source>
</reference>
<proteinExistence type="predicted"/>
<organism evidence="2 3">
    <name type="scientific">Polaribacter porphyrae</name>
    <dbReference type="NCBI Taxonomy" id="1137780"/>
    <lineage>
        <taxon>Bacteria</taxon>
        <taxon>Pseudomonadati</taxon>
        <taxon>Bacteroidota</taxon>
        <taxon>Flavobacteriia</taxon>
        <taxon>Flavobacteriales</taxon>
        <taxon>Flavobacteriaceae</taxon>
    </lineage>
</organism>